<proteinExistence type="predicted"/>
<sequence length="613" mass="66890">MRRAAIRAFRTARLVPRNGISLRARSGALQSSSYALGIRHSSGRANPSKPISAKLPAASKGAPSMYIRRFSVAFASGLVGYGAWYTYKYQAGNINGQSIAQAQQSRDFTTSPTLYAPPPTGTPDIERKAVIVGADNLYTGSITGNEPISKDTDESGRKVLEMLTPDQATQKLRRNEQSYFVGRGKGVVRYDVVQIPSNDPIEDDHVEKIIELPQALATAAAGKNASSDWMFWGVFDGHSGWTTSAKLRQVLVSFVARELNTTYKAALADPSVDSPSSDAIEAAIKTGFNRLDHEIVHESVEKVLKRNSKLVAAELLAPALSGSCALLSFYDSNTKLLRVACTGDSRAVLGRRGDSGKWVATPLSVDQTGSNPDEEARMRKQHPGEPNVIRNGRVLGSLEPSRAFGDATYKWSREVSERLKESFFGRTPSQLLRTPPYVTAEPVVTTTKIQPEKGDFVVMATDGLWEMLTNEEVVGLVGQWIEKQSGESNGSSWAKMFSTQQKGLPVEQRGKKSEGEDGQKTPIRQRQWGVQGGEMERFVVEDKNVATHLVRNALGGKDKDMVCALLTLPAPYSRRYRDDLTVEVIFFGNGEKSGDVMVNKEASASAAEPKAKL</sequence>
<feature type="region of interest" description="Disordered" evidence="1">
    <location>
        <begin position="363"/>
        <end position="386"/>
    </location>
</feature>
<evidence type="ECO:0000256" key="1">
    <source>
        <dbReference type="SAM" id="MobiDB-lite"/>
    </source>
</evidence>
<dbReference type="InterPro" id="IPR001932">
    <property type="entry name" value="PPM-type_phosphatase-like_dom"/>
</dbReference>
<dbReference type="PANTHER" id="PTHR13832">
    <property type="entry name" value="PROTEIN PHOSPHATASE 2C"/>
    <property type="match status" value="1"/>
</dbReference>
<reference evidence="4 5" key="1">
    <citation type="journal article" date="2024" name="Commun. Biol.">
        <title>Comparative genomic analysis of thermophilic fungi reveals convergent evolutionary adaptations and gene losses.</title>
        <authorList>
            <person name="Steindorff A.S."/>
            <person name="Aguilar-Pontes M.V."/>
            <person name="Robinson A.J."/>
            <person name="Andreopoulos B."/>
            <person name="LaButti K."/>
            <person name="Kuo A."/>
            <person name="Mondo S."/>
            <person name="Riley R."/>
            <person name="Otillar R."/>
            <person name="Haridas S."/>
            <person name="Lipzen A."/>
            <person name="Grimwood J."/>
            <person name="Schmutz J."/>
            <person name="Clum A."/>
            <person name="Reid I.D."/>
            <person name="Moisan M.C."/>
            <person name="Butler G."/>
            <person name="Nguyen T.T.M."/>
            <person name="Dewar K."/>
            <person name="Conant G."/>
            <person name="Drula E."/>
            <person name="Henrissat B."/>
            <person name="Hansel C."/>
            <person name="Singer S."/>
            <person name="Hutchinson M.I."/>
            <person name="de Vries R.P."/>
            <person name="Natvig D.O."/>
            <person name="Powell A.J."/>
            <person name="Tsang A."/>
            <person name="Grigoriev I.V."/>
        </authorList>
    </citation>
    <scope>NUCLEOTIDE SEQUENCE [LARGE SCALE GENOMIC DNA]</scope>
    <source>
        <strain evidence="4 5">CBS 494.80</strain>
    </source>
</reference>
<evidence type="ECO:0000259" key="3">
    <source>
        <dbReference type="PROSITE" id="PS51746"/>
    </source>
</evidence>
<keyword evidence="2" id="KW-0472">Membrane</keyword>
<feature type="domain" description="PPM-type phosphatase" evidence="3">
    <location>
        <begin position="189"/>
        <end position="587"/>
    </location>
</feature>
<dbReference type="SMART" id="SM00332">
    <property type="entry name" value="PP2Cc"/>
    <property type="match status" value="1"/>
</dbReference>
<feature type="compositionally biased region" description="Basic and acidic residues" evidence="1">
    <location>
        <begin position="508"/>
        <end position="519"/>
    </location>
</feature>
<protein>
    <recommendedName>
        <fullName evidence="3">PPM-type phosphatase domain-containing protein</fullName>
    </recommendedName>
</protein>
<dbReference type="Proteomes" id="UP001595075">
    <property type="component" value="Unassembled WGS sequence"/>
</dbReference>
<keyword evidence="2" id="KW-0812">Transmembrane</keyword>
<dbReference type="EMBL" id="JAZHXI010000003">
    <property type="protein sequence ID" value="KAL2073866.1"/>
    <property type="molecule type" value="Genomic_DNA"/>
</dbReference>
<dbReference type="Pfam" id="PF00481">
    <property type="entry name" value="PP2C"/>
    <property type="match status" value="1"/>
</dbReference>
<dbReference type="Gene3D" id="3.60.40.10">
    <property type="entry name" value="PPM-type phosphatase domain"/>
    <property type="match status" value="1"/>
</dbReference>
<name>A0ABR4CWP0_9HELO</name>
<accession>A0ABR4CWP0</accession>
<evidence type="ECO:0000313" key="5">
    <source>
        <dbReference type="Proteomes" id="UP001595075"/>
    </source>
</evidence>
<evidence type="ECO:0000256" key="2">
    <source>
        <dbReference type="SAM" id="Phobius"/>
    </source>
</evidence>
<dbReference type="PANTHER" id="PTHR13832:SF792">
    <property type="entry name" value="GM14286P"/>
    <property type="match status" value="1"/>
</dbReference>
<comment type="caution">
    <text evidence="4">The sequence shown here is derived from an EMBL/GenBank/DDBJ whole genome shotgun (WGS) entry which is preliminary data.</text>
</comment>
<keyword evidence="2" id="KW-1133">Transmembrane helix</keyword>
<dbReference type="PROSITE" id="PS51746">
    <property type="entry name" value="PPM_2"/>
    <property type="match status" value="1"/>
</dbReference>
<dbReference type="InterPro" id="IPR015655">
    <property type="entry name" value="PP2C"/>
</dbReference>
<dbReference type="InterPro" id="IPR036457">
    <property type="entry name" value="PPM-type-like_dom_sf"/>
</dbReference>
<feature type="transmembrane region" description="Helical" evidence="2">
    <location>
        <begin position="70"/>
        <end position="87"/>
    </location>
</feature>
<dbReference type="SUPFAM" id="SSF81606">
    <property type="entry name" value="PP2C-like"/>
    <property type="match status" value="1"/>
</dbReference>
<feature type="region of interest" description="Disordered" evidence="1">
    <location>
        <begin position="498"/>
        <end position="524"/>
    </location>
</feature>
<evidence type="ECO:0000313" key="4">
    <source>
        <dbReference type="EMBL" id="KAL2073866.1"/>
    </source>
</evidence>
<gene>
    <name evidence="4" type="ORF">VTL71DRAFT_11192</name>
</gene>
<keyword evidence="5" id="KW-1185">Reference proteome</keyword>
<dbReference type="CDD" id="cd00143">
    <property type="entry name" value="PP2Cc"/>
    <property type="match status" value="1"/>
</dbReference>
<organism evidence="4 5">
    <name type="scientific">Oculimacula yallundae</name>
    <dbReference type="NCBI Taxonomy" id="86028"/>
    <lineage>
        <taxon>Eukaryota</taxon>
        <taxon>Fungi</taxon>
        <taxon>Dikarya</taxon>
        <taxon>Ascomycota</taxon>
        <taxon>Pezizomycotina</taxon>
        <taxon>Leotiomycetes</taxon>
        <taxon>Helotiales</taxon>
        <taxon>Ploettnerulaceae</taxon>
        <taxon>Oculimacula</taxon>
    </lineage>
</organism>